<evidence type="ECO:0000313" key="2">
    <source>
        <dbReference type="EMBL" id="MFD1829638.1"/>
    </source>
</evidence>
<evidence type="ECO:0000256" key="1">
    <source>
        <dbReference type="SAM" id="MobiDB-lite"/>
    </source>
</evidence>
<dbReference type="RefSeq" id="WP_380898394.1">
    <property type="nucleotide sequence ID" value="NZ_JBHUFU010000004.1"/>
</dbReference>
<organism evidence="2 3">
    <name type="scientific">Streptomyces desertarenae</name>
    <dbReference type="NCBI Taxonomy" id="2666184"/>
    <lineage>
        <taxon>Bacteria</taxon>
        <taxon>Bacillati</taxon>
        <taxon>Actinomycetota</taxon>
        <taxon>Actinomycetes</taxon>
        <taxon>Kitasatosporales</taxon>
        <taxon>Streptomycetaceae</taxon>
        <taxon>Streptomyces</taxon>
    </lineage>
</organism>
<gene>
    <name evidence="2" type="ORF">ACFSJS_08170</name>
</gene>
<reference evidence="3" key="1">
    <citation type="journal article" date="2019" name="Int. J. Syst. Evol. Microbiol.">
        <title>The Global Catalogue of Microorganisms (GCM) 10K type strain sequencing project: providing services to taxonomists for standard genome sequencing and annotation.</title>
        <authorList>
            <consortium name="The Broad Institute Genomics Platform"/>
            <consortium name="The Broad Institute Genome Sequencing Center for Infectious Disease"/>
            <person name="Wu L."/>
            <person name="Ma J."/>
        </authorList>
    </citation>
    <scope>NUCLEOTIDE SEQUENCE [LARGE SCALE GENOMIC DNA]</scope>
    <source>
        <strain evidence="3">CGMCC 4.7455</strain>
    </source>
</reference>
<feature type="region of interest" description="Disordered" evidence="1">
    <location>
        <begin position="209"/>
        <end position="250"/>
    </location>
</feature>
<name>A0ABW4PIN8_9ACTN</name>
<comment type="caution">
    <text evidence="2">The sequence shown here is derived from an EMBL/GenBank/DDBJ whole genome shotgun (WGS) entry which is preliminary data.</text>
</comment>
<feature type="compositionally biased region" description="Gly residues" evidence="1">
    <location>
        <begin position="235"/>
        <end position="244"/>
    </location>
</feature>
<protein>
    <submittedName>
        <fullName evidence="2">Phosphodiesterase</fullName>
    </submittedName>
</protein>
<evidence type="ECO:0000313" key="3">
    <source>
        <dbReference type="Proteomes" id="UP001597365"/>
    </source>
</evidence>
<proteinExistence type="predicted"/>
<dbReference type="Proteomes" id="UP001597365">
    <property type="component" value="Unassembled WGS sequence"/>
</dbReference>
<keyword evidence="3" id="KW-1185">Reference proteome</keyword>
<sequence length="250" mass="26479">MSGSLRALGTRTGFRWLARMRRAPAFHPEGLGCTGELVMPGLSGKPWGVPWLDGLGRYECAVRLSRGAGLPPPLPDWLGLAVRVQDAGGPGHSLDLLLTGSSRLPVLRHLPLPRGDALGGPYSTLLTYRVGGRGMVLAAFPRRRLRPVHGSPGPLRRALERGPLVFDLRAAEPLGRWRTFAVLTVRSPLPAPTRSTPGFDVYRNSLPGLEPGPGLATVRPAAYEGSREGRSRASGGLGTHGTPGSGTSDT</sequence>
<dbReference type="EMBL" id="JBHUFU010000004">
    <property type="protein sequence ID" value="MFD1829638.1"/>
    <property type="molecule type" value="Genomic_DNA"/>
</dbReference>
<accession>A0ABW4PIN8</accession>